<reference evidence="1 2" key="1">
    <citation type="submission" date="2019-02" db="EMBL/GenBank/DDBJ databases">
        <title>Deep-cultivation of Planctomycetes and their phenomic and genomic characterization uncovers novel biology.</title>
        <authorList>
            <person name="Wiegand S."/>
            <person name="Jogler M."/>
            <person name="Boedeker C."/>
            <person name="Pinto D."/>
            <person name="Vollmers J."/>
            <person name="Rivas-Marin E."/>
            <person name="Kohn T."/>
            <person name="Peeters S.H."/>
            <person name="Heuer A."/>
            <person name="Rast P."/>
            <person name="Oberbeckmann S."/>
            <person name="Bunk B."/>
            <person name="Jeske O."/>
            <person name="Meyerdierks A."/>
            <person name="Storesund J.E."/>
            <person name="Kallscheuer N."/>
            <person name="Luecker S."/>
            <person name="Lage O.M."/>
            <person name="Pohl T."/>
            <person name="Merkel B.J."/>
            <person name="Hornburger P."/>
            <person name="Mueller R.-W."/>
            <person name="Bruemmer F."/>
            <person name="Labrenz M."/>
            <person name="Spormann A.M."/>
            <person name="Op den Camp H."/>
            <person name="Overmann J."/>
            <person name="Amann R."/>
            <person name="Jetten M.S.M."/>
            <person name="Mascher T."/>
            <person name="Medema M.H."/>
            <person name="Devos D.P."/>
            <person name="Kaster A.-K."/>
            <person name="Ovreas L."/>
            <person name="Rohde M."/>
            <person name="Galperin M.Y."/>
            <person name="Jogler C."/>
        </authorList>
    </citation>
    <scope>NUCLEOTIDE SEQUENCE [LARGE SCALE GENOMIC DNA]</scope>
    <source>
        <strain evidence="1 2">Pla85_3_4</strain>
    </source>
</reference>
<name>A0A518DQD4_9BACT</name>
<sequence>MYNFLFLAGKPVDLLMKLSPNVQGIWRTRCLIDEFSAIGDLISPDPLDSIVLSGKVDQLATKLRCGETIKFFRRRRFYLSE</sequence>
<evidence type="ECO:0000313" key="1">
    <source>
        <dbReference type="EMBL" id="QDU94050.1"/>
    </source>
</evidence>
<gene>
    <name evidence="1" type="ORF">Pla8534_18360</name>
</gene>
<dbReference type="KEGG" id="lcre:Pla8534_18360"/>
<protein>
    <submittedName>
        <fullName evidence="1">Uncharacterized protein</fullName>
    </submittedName>
</protein>
<evidence type="ECO:0000313" key="2">
    <source>
        <dbReference type="Proteomes" id="UP000317648"/>
    </source>
</evidence>
<dbReference type="Proteomes" id="UP000317648">
    <property type="component" value="Chromosome"/>
</dbReference>
<accession>A0A518DQD4</accession>
<dbReference type="EMBL" id="CP036433">
    <property type="protein sequence ID" value="QDU94050.1"/>
    <property type="molecule type" value="Genomic_DNA"/>
</dbReference>
<organism evidence="1 2">
    <name type="scientific">Lignipirellula cremea</name>
    <dbReference type="NCBI Taxonomy" id="2528010"/>
    <lineage>
        <taxon>Bacteria</taxon>
        <taxon>Pseudomonadati</taxon>
        <taxon>Planctomycetota</taxon>
        <taxon>Planctomycetia</taxon>
        <taxon>Pirellulales</taxon>
        <taxon>Pirellulaceae</taxon>
        <taxon>Lignipirellula</taxon>
    </lineage>
</organism>
<dbReference type="AlphaFoldDB" id="A0A518DQD4"/>
<proteinExistence type="predicted"/>
<keyword evidence="2" id="KW-1185">Reference proteome</keyword>